<keyword evidence="2" id="KW-1185">Reference proteome</keyword>
<comment type="caution">
    <text evidence="1">The sequence shown here is derived from an EMBL/GenBank/DDBJ whole genome shotgun (WGS) entry which is preliminary data.</text>
</comment>
<evidence type="ECO:0000313" key="2">
    <source>
        <dbReference type="Proteomes" id="UP001458880"/>
    </source>
</evidence>
<gene>
    <name evidence="1" type="ORF">QE152_g3629</name>
</gene>
<dbReference type="AlphaFoldDB" id="A0AAW1N5S1"/>
<accession>A0AAW1N5S1</accession>
<sequence>MILDINPLAYFLPCGSHSWNLILGDAASSCVQAKSFFGLLQRSYTLFAGSNQRWAISNAHVKSLRWAISNAHVKSLSLKPLSETRWECRVASVKAVKYQLISDISDA</sequence>
<name>A0AAW1N5S1_POPJA</name>
<protein>
    <submittedName>
        <fullName evidence="1">Uncharacterized protein</fullName>
    </submittedName>
</protein>
<reference evidence="1 2" key="1">
    <citation type="journal article" date="2024" name="BMC Genomics">
        <title>De novo assembly and annotation of Popillia japonica's genome with initial clues to its potential as an invasive pest.</title>
        <authorList>
            <person name="Cucini C."/>
            <person name="Boschi S."/>
            <person name="Funari R."/>
            <person name="Cardaioli E."/>
            <person name="Iannotti N."/>
            <person name="Marturano G."/>
            <person name="Paoli F."/>
            <person name="Bruttini M."/>
            <person name="Carapelli A."/>
            <person name="Frati F."/>
            <person name="Nardi F."/>
        </authorList>
    </citation>
    <scope>NUCLEOTIDE SEQUENCE [LARGE SCALE GENOMIC DNA]</scope>
    <source>
        <strain evidence="1">DMR45628</strain>
    </source>
</reference>
<proteinExistence type="predicted"/>
<dbReference type="Proteomes" id="UP001458880">
    <property type="component" value="Unassembled WGS sequence"/>
</dbReference>
<evidence type="ECO:0000313" key="1">
    <source>
        <dbReference type="EMBL" id="KAK9753214.1"/>
    </source>
</evidence>
<dbReference type="EMBL" id="JASPKY010000015">
    <property type="protein sequence ID" value="KAK9753214.1"/>
    <property type="molecule type" value="Genomic_DNA"/>
</dbReference>
<organism evidence="1 2">
    <name type="scientific">Popillia japonica</name>
    <name type="common">Japanese beetle</name>
    <dbReference type="NCBI Taxonomy" id="7064"/>
    <lineage>
        <taxon>Eukaryota</taxon>
        <taxon>Metazoa</taxon>
        <taxon>Ecdysozoa</taxon>
        <taxon>Arthropoda</taxon>
        <taxon>Hexapoda</taxon>
        <taxon>Insecta</taxon>
        <taxon>Pterygota</taxon>
        <taxon>Neoptera</taxon>
        <taxon>Endopterygota</taxon>
        <taxon>Coleoptera</taxon>
        <taxon>Polyphaga</taxon>
        <taxon>Scarabaeiformia</taxon>
        <taxon>Scarabaeidae</taxon>
        <taxon>Rutelinae</taxon>
        <taxon>Popillia</taxon>
    </lineage>
</organism>